<accession>A0AAD6YGF4</accession>
<dbReference type="InterPro" id="IPR002893">
    <property type="entry name" value="Znf_MYND"/>
</dbReference>
<protein>
    <recommendedName>
        <fullName evidence="5">MYND-type domain-containing protein</fullName>
    </recommendedName>
</protein>
<dbReference type="Gene3D" id="6.10.140.2220">
    <property type="match status" value="1"/>
</dbReference>
<dbReference type="InterPro" id="IPR046824">
    <property type="entry name" value="Mss51-like_C"/>
</dbReference>
<evidence type="ECO:0000259" key="5">
    <source>
        <dbReference type="PROSITE" id="PS50865"/>
    </source>
</evidence>
<reference evidence="6" key="1">
    <citation type="submission" date="2023-03" db="EMBL/GenBank/DDBJ databases">
        <title>Massive genome expansion in bonnet fungi (Mycena s.s.) driven by repeated elements and novel gene families across ecological guilds.</title>
        <authorList>
            <consortium name="Lawrence Berkeley National Laboratory"/>
            <person name="Harder C.B."/>
            <person name="Miyauchi S."/>
            <person name="Viragh M."/>
            <person name="Kuo A."/>
            <person name="Thoen E."/>
            <person name="Andreopoulos B."/>
            <person name="Lu D."/>
            <person name="Skrede I."/>
            <person name="Drula E."/>
            <person name="Henrissat B."/>
            <person name="Morin E."/>
            <person name="Kohler A."/>
            <person name="Barry K."/>
            <person name="LaButti K."/>
            <person name="Morin E."/>
            <person name="Salamov A."/>
            <person name="Lipzen A."/>
            <person name="Mereny Z."/>
            <person name="Hegedus B."/>
            <person name="Baldrian P."/>
            <person name="Stursova M."/>
            <person name="Weitz H."/>
            <person name="Taylor A."/>
            <person name="Grigoriev I.V."/>
            <person name="Nagy L.G."/>
            <person name="Martin F."/>
            <person name="Kauserud H."/>
        </authorList>
    </citation>
    <scope>NUCLEOTIDE SEQUENCE</scope>
    <source>
        <strain evidence="6">9144</strain>
    </source>
</reference>
<sequence>MEMGPLQAVIGLACRRCYKEDVELSRCGGCRRISYCGPECQNADWKRHKPMCKALTSLEKNPAAAARLVSLLPKKPSSDLQELRKLTDEQVDIYFTYLPRETVVGHSWIQREPRCLVCTRTEMVMRMETGDVTQRLIPCPHCMRSFCCSPAHWEAAHTLHHGPSTDWRDGLSHCQMNMFVRLQDKVDTKNSLLDRRGQLTWVPGRVKSRWVSLEGKTWEGEFDEEIRKSYGMPATIPSSSTFLISSASDTLSMPMTILYGLSKLNEDDGWTRKQKLTIHVLGANIREVSCVGVFEEILHRLPEVNTFEIILCGPDVPSRDSFDHEICLECITRGRSCVLKCAANTYHDFVRKQGNQFATPDLCIAFNSGAAQGHLGYTWRTSMKVLVERKLPSLFTAYDREEAEDDAAMLRAAGAALHPLLGPCLNPWGSQKALPTAHSVYGFHVDNGWLAGGFK</sequence>
<keyword evidence="1" id="KW-0479">Metal-binding</keyword>
<evidence type="ECO:0000313" key="7">
    <source>
        <dbReference type="Proteomes" id="UP001219525"/>
    </source>
</evidence>
<evidence type="ECO:0000256" key="2">
    <source>
        <dbReference type="ARBA" id="ARBA00022771"/>
    </source>
</evidence>
<name>A0AAD6YGF4_9AGAR</name>
<dbReference type="GO" id="GO:0008270">
    <property type="term" value="F:zinc ion binding"/>
    <property type="evidence" value="ECO:0007669"/>
    <property type="project" value="UniProtKB-KW"/>
</dbReference>
<keyword evidence="7" id="KW-1185">Reference proteome</keyword>
<dbReference type="Pfam" id="PF01753">
    <property type="entry name" value="zf-MYND"/>
    <property type="match status" value="1"/>
</dbReference>
<dbReference type="PROSITE" id="PS01360">
    <property type="entry name" value="ZF_MYND_1"/>
    <property type="match status" value="1"/>
</dbReference>
<evidence type="ECO:0000256" key="3">
    <source>
        <dbReference type="ARBA" id="ARBA00022833"/>
    </source>
</evidence>
<feature type="domain" description="MYND-type" evidence="5">
    <location>
        <begin position="14"/>
        <end position="52"/>
    </location>
</feature>
<proteinExistence type="predicted"/>
<comment type="caution">
    <text evidence="6">The sequence shown here is derived from an EMBL/GenBank/DDBJ whole genome shotgun (WGS) entry which is preliminary data.</text>
</comment>
<dbReference type="EMBL" id="JARJCW010000033">
    <property type="protein sequence ID" value="KAJ7208543.1"/>
    <property type="molecule type" value="Genomic_DNA"/>
</dbReference>
<evidence type="ECO:0000313" key="6">
    <source>
        <dbReference type="EMBL" id="KAJ7208543.1"/>
    </source>
</evidence>
<keyword evidence="3" id="KW-0862">Zinc</keyword>
<dbReference type="PANTHER" id="PTHR28069">
    <property type="entry name" value="GH20023P"/>
    <property type="match status" value="1"/>
</dbReference>
<dbReference type="SUPFAM" id="SSF144232">
    <property type="entry name" value="HIT/MYND zinc finger-like"/>
    <property type="match status" value="1"/>
</dbReference>
<dbReference type="Proteomes" id="UP001219525">
    <property type="component" value="Unassembled WGS sequence"/>
</dbReference>
<dbReference type="PROSITE" id="PS50865">
    <property type="entry name" value="ZF_MYND_2"/>
    <property type="match status" value="1"/>
</dbReference>
<gene>
    <name evidence="6" type="ORF">GGX14DRAFT_697972</name>
</gene>
<organism evidence="6 7">
    <name type="scientific">Mycena pura</name>
    <dbReference type="NCBI Taxonomy" id="153505"/>
    <lineage>
        <taxon>Eukaryota</taxon>
        <taxon>Fungi</taxon>
        <taxon>Dikarya</taxon>
        <taxon>Basidiomycota</taxon>
        <taxon>Agaricomycotina</taxon>
        <taxon>Agaricomycetes</taxon>
        <taxon>Agaricomycetidae</taxon>
        <taxon>Agaricales</taxon>
        <taxon>Marasmiineae</taxon>
        <taxon>Mycenaceae</taxon>
        <taxon>Mycena</taxon>
    </lineage>
</organism>
<evidence type="ECO:0000256" key="4">
    <source>
        <dbReference type="PROSITE-ProRule" id="PRU00134"/>
    </source>
</evidence>
<dbReference type="Pfam" id="PF20179">
    <property type="entry name" value="MSS51_C"/>
    <property type="match status" value="1"/>
</dbReference>
<keyword evidence="2 4" id="KW-0863">Zinc-finger</keyword>
<dbReference type="AlphaFoldDB" id="A0AAD6YGF4"/>
<evidence type="ECO:0000256" key="1">
    <source>
        <dbReference type="ARBA" id="ARBA00022723"/>
    </source>
</evidence>